<organism evidence="2">
    <name type="scientific">Moorena producens (strain JHB)</name>
    <dbReference type="NCBI Taxonomy" id="1454205"/>
    <lineage>
        <taxon>Bacteria</taxon>
        <taxon>Bacillati</taxon>
        <taxon>Cyanobacteriota</taxon>
        <taxon>Cyanophyceae</taxon>
        <taxon>Coleofasciculales</taxon>
        <taxon>Coleofasciculaceae</taxon>
        <taxon>Moorena</taxon>
    </lineage>
</organism>
<proteinExistence type="predicted"/>
<reference evidence="2" key="2">
    <citation type="submission" date="2022-10" db="EMBL/GenBank/DDBJ databases">
        <authorList>
            <person name="Ngo T.-E."/>
        </authorList>
    </citation>
    <scope>NUCLEOTIDE SEQUENCE</scope>
    <source>
        <strain evidence="2">JHB</strain>
    </source>
</reference>
<protein>
    <submittedName>
        <fullName evidence="2">Uncharacterized protein</fullName>
    </submittedName>
</protein>
<reference evidence="2" key="1">
    <citation type="journal article" date="2017" name="Proc. Natl. Acad. Sci. U.S.A.">
        <title>Comparative genomics uncovers the prolific and distinctive metabolic potential of the cyanobacterial genus Moorea.</title>
        <authorList>
            <person name="Leao T."/>
            <person name="Castelao G."/>
            <person name="Korobeynikov A."/>
            <person name="Monroe E.A."/>
            <person name="Podell S."/>
            <person name="Glukhov E."/>
            <person name="Allen E.E."/>
            <person name="Gerwick W.H."/>
            <person name="Gerwick L."/>
        </authorList>
    </citation>
    <scope>NUCLEOTIDE SEQUENCE</scope>
    <source>
        <strain evidence="2">JHB</strain>
    </source>
</reference>
<feature type="chain" id="PRO_5039397901" evidence="1">
    <location>
        <begin position="23"/>
        <end position="143"/>
    </location>
</feature>
<gene>
    <name evidence="2" type="ORF">BJP36_14775</name>
</gene>
<dbReference type="EMBL" id="CP017708">
    <property type="protein sequence ID" value="AOY80980.2"/>
    <property type="molecule type" value="Genomic_DNA"/>
</dbReference>
<name>A0A1D9G0P7_MOOP1</name>
<feature type="signal peptide" evidence="1">
    <location>
        <begin position="1"/>
        <end position="22"/>
    </location>
</feature>
<evidence type="ECO:0000256" key="1">
    <source>
        <dbReference type="SAM" id="SignalP"/>
    </source>
</evidence>
<dbReference type="AlphaFoldDB" id="A0A1D9G0P7"/>
<dbReference type="Proteomes" id="UP000176944">
    <property type="component" value="Chromosome"/>
</dbReference>
<evidence type="ECO:0000313" key="2">
    <source>
        <dbReference type="EMBL" id="AOY80980.2"/>
    </source>
</evidence>
<accession>A0A1D9G0P7</accession>
<keyword evidence="1" id="KW-0732">Signal</keyword>
<sequence length="143" mass="16819">MKFSIVFLTGLMGLVPLAPVNAESGATPVGFPDLGNAHQDSPIVVGDSNRDVVISSFGRKHRHRSHRRHRRIYYPRRGRGRGRGRVRIYSPRRGGVRIYSPRRGRGRVYSPRRRDDEIYYRNRRGIRIYSPRRSHDRIFYLEY</sequence>